<feature type="domain" description="Nucleoside phosphorylase" evidence="4">
    <location>
        <begin position="158"/>
        <end position="229"/>
    </location>
</feature>
<organism evidence="5">
    <name type="scientific">Schistocephalus solidus</name>
    <name type="common">Tapeworm</name>
    <dbReference type="NCBI Taxonomy" id="70667"/>
    <lineage>
        <taxon>Eukaryota</taxon>
        <taxon>Metazoa</taxon>
        <taxon>Spiralia</taxon>
        <taxon>Lophotrochozoa</taxon>
        <taxon>Platyhelminthes</taxon>
        <taxon>Cestoda</taxon>
        <taxon>Eucestoda</taxon>
        <taxon>Diphyllobothriidea</taxon>
        <taxon>Diphyllobothriidae</taxon>
        <taxon>Schistocephalus</taxon>
    </lineage>
</organism>
<dbReference type="GO" id="GO:0006166">
    <property type="term" value="P:purine ribonucleoside salvage"/>
    <property type="evidence" value="ECO:0007669"/>
    <property type="project" value="UniProtKB-KW"/>
</dbReference>
<dbReference type="Pfam" id="PF01048">
    <property type="entry name" value="PNP_UDP_1"/>
    <property type="match status" value="1"/>
</dbReference>
<evidence type="ECO:0000256" key="2">
    <source>
        <dbReference type="ARBA" id="ARBA00022679"/>
    </source>
</evidence>
<dbReference type="Gene3D" id="3.40.50.1580">
    <property type="entry name" value="Nucleoside phosphorylase domain"/>
    <property type="match status" value="2"/>
</dbReference>
<evidence type="ECO:0000259" key="4">
    <source>
        <dbReference type="Pfam" id="PF01048"/>
    </source>
</evidence>
<name>A0A183TE59_SCHSO</name>
<evidence type="ECO:0000313" key="5">
    <source>
        <dbReference type="WBParaSite" id="SSLN_0001531501-mRNA-1"/>
    </source>
</evidence>
<protein>
    <submittedName>
        <fullName evidence="5">PNP_UDP_1 domain-containing protein</fullName>
    </submittedName>
</protein>
<keyword evidence="3" id="KW-0660">Purine salvage</keyword>
<dbReference type="PANTHER" id="PTHR42679">
    <property type="entry name" value="S-METHYL-5'-THIOADENOSINE PHOSPHORYLASE"/>
    <property type="match status" value="1"/>
</dbReference>
<dbReference type="InterPro" id="IPR010044">
    <property type="entry name" value="MTAP"/>
</dbReference>
<evidence type="ECO:0000256" key="1">
    <source>
        <dbReference type="ARBA" id="ARBA00022676"/>
    </source>
</evidence>
<dbReference type="GO" id="GO:0005829">
    <property type="term" value="C:cytosol"/>
    <property type="evidence" value="ECO:0007669"/>
    <property type="project" value="TreeGrafter"/>
</dbReference>
<reference evidence="5" key="1">
    <citation type="submission" date="2016-06" db="UniProtKB">
        <authorList>
            <consortium name="WormBaseParasite"/>
        </authorList>
    </citation>
    <scope>IDENTIFICATION</scope>
</reference>
<keyword evidence="1" id="KW-0328">Glycosyltransferase</keyword>
<sequence>MYLNHLVSTRMRYVGGKFLPSHLLFWLGIDKSTQSCQLSLTFVSIDGISNIWAVTTFSPRTRLQEHTMPGVWIVLDQFFERTQGRIATFYDGKLGSPVGVVHLPCVTPFCPETWHNMIEASRKYVSNVYEPGKPRNAGGPYRHTSDSFVTIEAIVKFCANSWDFKYIGCNHVLASNACGALQEHTTPGDWIVLDQFFERTQGRIATFYDGKLNSPVRVVHLPCATPFCPETWHNMITDQVGI</sequence>
<dbReference type="PANTHER" id="PTHR42679:SF2">
    <property type="entry name" value="S-METHYL-5'-THIOADENOSINE PHOSPHORYLASE"/>
    <property type="match status" value="1"/>
</dbReference>
<evidence type="ECO:0000256" key="3">
    <source>
        <dbReference type="ARBA" id="ARBA00022726"/>
    </source>
</evidence>
<dbReference type="WBParaSite" id="SSLN_0001531501-mRNA-1">
    <property type="protein sequence ID" value="SSLN_0001531501-mRNA-1"/>
    <property type="gene ID" value="SSLN_0001531501"/>
</dbReference>
<dbReference type="GO" id="GO:0019509">
    <property type="term" value="P:L-methionine salvage from methylthioadenosine"/>
    <property type="evidence" value="ECO:0007669"/>
    <property type="project" value="TreeGrafter"/>
</dbReference>
<dbReference type="AlphaFoldDB" id="A0A183TE59"/>
<accession>A0A183TE59</accession>
<dbReference type="SUPFAM" id="SSF53167">
    <property type="entry name" value="Purine and uridine phosphorylases"/>
    <property type="match status" value="2"/>
</dbReference>
<keyword evidence="2" id="KW-0808">Transferase</keyword>
<dbReference type="InterPro" id="IPR000845">
    <property type="entry name" value="Nucleoside_phosphorylase_d"/>
</dbReference>
<dbReference type="InterPro" id="IPR035994">
    <property type="entry name" value="Nucleoside_phosphorylase_sf"/>
</dbReference>
<proteinExistence type="predicted"/>
<dbReference type="GO" id="GO:0017061">
    <property type="term" value="F:S-methyl-5-thioadenosine phosphorylase activity"/>
    <property type="evidence" value="ECO:0007669"/>
    <property type="project" value="InterPro"/>
</dbReference>